<keyword evidence="12" id="KW-1185">Reference proteome</keyword>
<reference evidence="11 12" key="1">
    <citation type="submission" date="2013-01" db="EMBL/GenBank/DDBJ databases">
        <authorList>
            <person name="Fiebig A."/>
            <person name="Goeker M."/>
            <person name="Klenk H.-P.P."/>
        </authorList>
    </citation>
    <scope>NUCLEOTIDE SEQUENCE [LARGE SCALE GENOMIC DNA]</scope>
    <source>
        <strain evidence="11 12">DSM 24838</strain>
    </source>
</reference>
<comment type="subcellular location">
    <subcellularLocation>
        <location evidence="1">Membrane</location>
        <topology evidence="1">Multi-pass membrane protein</topology>
    </subcellularLocation>
</comment>
<dbReference type="GO" id="GO:0016020">
    <property type="term" value="C:membrane"/>
    <property type="evidence" value="ECO:0007669"/>
    <property type="project" value="UniProtKB-SubCell"/>
</dbReference>
<keyword evidence="3 11" id="KW-0808">Transferase</keyword>
<keyword evidence="5 8" id="KW-1133">Transmembrane helix</keyword>
<dbReference type="PANTHER" id="PTHR43867">
    <property type="entry name" value="CELLULOSE SYNTHASE CATALYTIC SUBUNIT A [UDP-FORMING]"/>
    <property type="match status" value="1"/>
</dbReference>
<evidence type="ECO:0000256" key="4">
    <source>
        <dbReference type="ARBA" id="ARBA00022692"/>
    </source>
</evidence>
<feature type="domain" description="Glycosyltransferase 2-like" evidence="10">
    <location>
        <begin position="290"/>
        <end position="479"/>
    </location>
</feature>
<dbReference type="AlphaFoldDB" id="A0A0D0NLT5"/>
<feature type="transmembrane region" description="Helical" evidence="8">
    <location>
        <begin position="451"/>
        <end position="476"/>
    </location>
</feature>
<feature type="compositionally biased region" description="Low complexity" evidence="7">
    <location>
        <begin position="9"/>
        <end position="19"/>
    </location>
</feature>
<evidence type="ECO:0000256" key="1">
    <source>
        <dbReference type="ARBA" id="ARBA00004141"/>
    </source>
</evidence>
<dbReference type="GO" id="GO:0016757">
    <property type="term" value="F:glycosyltransferase activity"/>
    <property type="evidence" value="ECO:0007669"/>
    <property type="project" value="UniProtKB-KW"/>
</dbReference>
<dbReference type="InterPro" id="IPR007831">
    <property type="entry name" value="T2SS_GspE_N"/>
</dbReference>
<feature type="domain" description="Type II secretion system protein GspE N-terminal" evidence="9">
    <location>
        <begin position="33"/>
        <end position="113"/>
    </location>
</feature>
<proteinExistence type="predicted"/>
<evidence type="ECO:0000259" key="9">
    <source>
        <dbReference type="Pfam" id="PF05157"/>
    </source>
</evidence>
<gene>
    <name evidence="11" type="ORF">Wenmar_02286</name>
</gene>
<evidence type="ECO:0000256" key="6">
    <source>
        <dbReference type="ARBA" id="ARBA00023136"/>
    </source>
</evidence>
<dbReference type="InterPro" id="IPR029044">
    <property type="entry name" value="Nucleotide-diphossugar_trans"/>
</dbReference>
<dbReference type="Proteomes" id="UP000035100">
    <property type="component" value="Unassembled WGS sequence"/>
</dbReference>
<dbReference type="eggNOG" id="COG1215">
    <property type="taxonomic scope" value="Bacteria"/>
</dbReference>
<dbReference type="RefSeq" id="WP_169337577.1">
    <property type="nucleotide sequence ID" value="NZ_KN848372.1"/>
</dbReference>
<keyword evidence="2" id="KW-0328">Glycosyltransferase</keyword>
<dbReference type="InterPro" id="IPR001173">
    <property type="entry name" value="Glyco_trans_2-like"/>
</dbReference>
<evidence type="ECO:0000256" key="3">
    <source>
        <dbReference type="ARBA" id="ARBA00022679"/>
    </source>
</evidence>
<comment type="caution">
    <text evidence="11">The sequence shown here is derived from an EMBL/GenBank/DDBJ whole genome shotgun (WGS) entry which is preliminary data.</text>
</comment>
<accession>A0A0D0NLT5</accession>
<dbReference type="PATRIC" id="fig|1123501.6.peg.2387"/>
<dbReference type="PANTHER" id="PTHR43867:SF2">
    <property type="entry name" value="CELLULOSE SYNTHASE CATALYTIC SUBUNIT A [UDP-FORMING]"/>
    <property type="match status" value="1"/>
</dbReference>
<evidence type="ECO:0000256" key="5">
    <source>
        <dbReference type="ARBA" id="ARBA00022989"/>
    </source>
</evidence>
<organism evidence="11 12">
    <name type="scientific">Wenxinia marina DSM 24838</name>
    <dbReference type="NCBI Taxonomy" id="1123501"/>
    <lineage>
        <taxon>Bacteria</taxon>
        <taxon>Pseudomonadati</taxon>
        <taxon>Pseudomonadota</taxon>
        <taxon>Alphaproteobacteria</taxon>
        <taxon>Rhodobacterales</taxon>
        <taxon>Roseobacteraceae</taxon>
        <taxon>Wenxinia</taxon>
    </lineage>
</organism>
<name>A0A0D0NLT5_9RHOB</name>
<evidence type="ECO:0000256" key="2">
    <source>
        <dbReference type="ARBA" id="ARBA00022676"/>
    </source>
</evidence>
<protein>
    <submittedName>
        <fullName evidence="11">Glycosyltransferase, probably involved in cell wall biogenesis</fullName>
    </submittedName>
</protein>
<dbReference type="SUPFAM" id="SSF53448">
    <property type="entry name" value="Nucleotide-diphospho-sugar transferases"/>
    <property type="match status" value="1"/>
</dbReference>
<dbReference type="InterPro" id="IPR050321">
    <property type="entry name" value="Glycosyltr_2/OpgH_subfam"/>
</dbReference>
<sequence>MARNDRQDALPAKAAANTATRPLRPGRPGTIPFDRGAVRPDPSLAGRLPPQDWLRLGVLPWRRLGGATVVLTDRPRQGRTAVSWLESLFGPIRFAVCDRATLRDALIEVAGPELVARAETRVRAAESCRGLTAGRRTAWSLLAALAAAAVSLTSPATLLTALMGLVLLTLVATTLLKLAALLATLRAGPPVGEMTTDMPDILPLISLLVPLYRETEIAAHLLQRLEALDYPPDRLDLCLILEADDATTAATLAEAALPPYAQIVTVPEGTLRTKPRALNFALDFARGSIIGIYDAEDAPAPDQLRLVAARFAKAGPRTACLQGSLDYYNTSANWLARCFTLEYAGWFRVVLPGLVRLGLVVPLGGTTLFLRRAAIEAVGGWDAHNVTEDADLGIRLARHGYATEMIGTVTQEEANARAWPWVRQRTRWLKGYAATWAVHSRRPSRLVRDLGLWRAAGLQVLLLGTLTQFLLAPVLWGIWWLAADADAGAGTAGRGALLAITVLALAVDAAVLTLGAVRAGKGRLCVWIPTTLLYFPLATVAAWRALSELLVRPFYWDKTTHGQSLPQWSVPNPPGRHPA</sequence>
<keyword evidence="6 8" id="KW-0472">Membrane</keyword>
<dbReference type="Gene3D" id="3.90.550.10">
    <property type="entry name" value="Spore Coat Polysaccharide Biosynthesis Protein SpsA, Chain A"/>
    <property type="match status" value="1"/>
</dbReference>
<feature type="transmembrane region" description="Helical" evidence="8">
    <location>
        <begin position="165"/>
        <end position="185"/>
    </location>
</feature>
<evidence type="ECO:0000313" key="11">
    <source>
        <dbReference type="EMBL" id="KIQ69215.1"/>
    </source>
</evidence>
<evidence type="ECO:0000256" key="8">
    <source>
        <dbReference type="SAM" id="Phobius"/>
    </source>
</evidence>
<evidence type="ECO:0000259" key="10">
    <source>
        <dbReference type="Pfam" id="PF13632"/>
    </source>
</evidence>
<evidence type="ECO:0000256" key="7">
    <source>
        <dbReference type="SAM" id="MobiDB-lite"/>
    </source>
</evidence>
<feature type="transmembrane region" description="Helical" evidence="8">
    <location>
        <begin position="524"/>
        <end position="546"/>
    </location>
</feature>
<evidence type="ECO:0000313" key="12">
    <source>
        <dbReference type="Proteomes" id="UP000035100"/>
    </source>
</evidence>
<feature type="transmembrane region" description="Helical" evidence="8">
    <location>
        <begin position="139"/>
        <end position="159"/>
    </location>
</feature>
<feature type="region of interest" description="Disordered" evidence="7">
    <location>
        <begin position="1"/>
        <end position="44"/>
    </location>
</feature>
<dbReference type="STRING" id="1123501.Wenmar_02286"/>
<feature type="transmembrane region" description="Helical" evidence="8">
    <location>
        <begin position="496"/>
        <end position="517"/>
    </location>
</feature>
<keyword evidence="4 8" id="KW-0812">Transmembrane</keyword>
<dbReference type="EMBL" id="AONG01000010">
    <property type="protein sequence ID" value="KIQ69215.1"/>
    <property type="molecule type" value="Genomic_DNA"/>
</dbReference>
<dbReference type="Pfam" id="PF13632">
    <property type="entry name" value="Glyco_trans_2_3"/>
    <property type="match status" value="1"/>
</dbReference>
<dbReference type="Pfam" id="PF05157">
    <property type="entry name" value="MshEN"/>
    <property type="match status" value="1"/>
</dbReference>